<dbReference type="Proteomes" id="UP000824998">
    <property type="component" value="Unassembled WGS sequence"/>
</dbReference>
<organism evidence="2 3">
    <name type="scientific">Amylocarpus encephaloides</name>
    <dbReference type="NCBI Taxonomy" id="45428"/>
    <lineage>
        <taxon>Eukaryota</taxon>
        <taxon>Fungi</taxon>
        <taxon>Dikarya</taxon>
        <taxon>Ascomycota</taxon>
        <taxon>Pezizomycotina</taxon>
        <taxon>Leotiomycetes</taxon>
        <taxon>Helotiales</taxon>
        <taxon>Helotiales incertae sedis</taxon>
        <taxon>Amylocarpus</taxon>
    </lineage>
</organism>
<gene>
    <name evidence="2" type="ORF">BJ875DRAFT_455545</name>
</gene>
<proteinExistence type="predicted"/>
<comment type="caution">
    <text evidence="2">The sequence shown here is derived from an EMBL/GenBank/DDBJ whole genome shotgun (WGS) entry which is preliminary data.</text>
</comment>
<evidence type="ECO:0000313" key="3">
    <source>
        <dbReference type="Proteomes" id="UP000824998"/>
    </source>
</evidence>
<sequence>MSRARQLIDCIMCATRQNYMDFDVDSKERNAYAAISFLAVAVSHFIAALKHGPLSSQIPSGLEGTFLCWLISLEIKLRERLVEGCGRLSDWQSVVRGSMKNIRRQHKLLIIHTSVHHTDLNLDVRPQFESNYHGRYDIFQHANIQTDFLHDLNGDPGESSMASAQTYQLNSRPAPSLTASPSGNMSQHSNPDLLYEDVSPYNYPALSIPLDNSDQIQQITAPSLRDLTSNIDPFEIFDFEAQPPLFEGHNDYYEPSFQGTQDPLADTTVSNPNTDLDSHELFSFQH</sequence>
<protein>
    <submittedName>
        <fullName evidence="2">Uncharacterized protein</fullName>
    </submittedName>
</protein>
<dbReference type="AlphaFoldDB" id="A0A9P8C965"/>
<keyword evidence="3" id="KW-1185">Reference proteome</keyword>
<name>A0A9P8C965_9HELO</name>
<feature type="compositionally biased region" description="Polar residues" evidence="1">
    <location>
        <begin position="160"/>
        <end position="190"/>
    </location>
</feature>
<feature type="compositionally biased region" description="Polar residues" evidence="1">
    <location>
        <begin position="257"/>
        <end position="275"/>
    </location>
</feature>
<evidence type="ECO:0000256" key="1">
    <source>
        <dbReference type="SAM" id="MobiDB-lite"/>
    </source>
</evidence>
<accession>A0A9P8C965</accession>
<reference evidence="2" key="1">
    <citation type="journal article" date="2021" name="IMA Fungus">
        <title>Genomic characterization of three marine fungi, including Emericellopsis atlantica sp. nov. with signatures of a generalist lifestyle and marine biomass degradation.</title>
        <authorList>
            <person name="Hagestad O.C."/>
            <person name="Hou L."/>
            <person name="Andersen J.H."/>
            <person name="Hansen E.H."/>
            <person name="Altermark B."/>
            <person name="Li C."/>
            <person name="Kuhnert E."/>
            <person name="Cox R.J."/>
            <person name="Crous P.W."/>
            <person name="Spatafora J.W."/>
            <person name="Lail K."/>
            <person name="Amirebrahimi M."/>
            <person name="Lipzen A."/>
            <person name="Pangilinan J."/>
            <person name="Andreopoulos W."/>
            <person name="Hayes R.D."/>
            <person name="Ng V."/>
            <person name="Grigoriev I.V."/>
            <person name="Jackson S.A."/>
            <person name="Sutton T.D.S."/>
            <person name="Dobson A.D.W."/>
            <person name="Rama T."/>
        </authorList>
    </citation>
    <scope>NUCLEOTIDE SEQUENCE</scope>
    <source>
        <strain evidence="2">TRa018bII</strain>
    </source>
</reference>
<feature type="region of interest" description="Disordered" evidence="1">
    <location>
        <begin position="151"/>
        <end position="191"/>
    </location>
</feature>
<dbReference type="EMBL" id="MU251399">
    <property type="protein sequence ID" value="KAG9236821.1"/>
    <property type="molecule type" value="Genomic_DNA"/>
</dbReference>
<evidence type="ECO:0000313" key="2">
    <source>
        <dbReference type="EMBL" id="KAG9236821.1"/>
    </source>
</evidence>
<feature type="region of interest" description="Disordered" evidence="1">
    <location>
        <begin position="248"/>
        <end position="277"/>
    </location>
</feature>